<dbReference type="PANTHER" id="PTHR43433">
    <property type="entry name" value="HYDROLASE, ALPHA/BETA FOLD FAMILY PROTEIN"/>
    <property type="match status" value="1"/>
</dbReference>
<evidence type="ECO:0000313" key="3">
    <source>
        <dbReference type="Proteomes" id="UP000510927"/>
    </source>
</evidence>
<reference evidence="2 3" key="1">
    <citation type="submission" date="2020-06" db="EMBL/GenBank/DDBJ databases">
        <title>REHAB project genomes.</title>
        <authorList>
            <person name="Shaw L.P."/>
        </authorList>
    </citation>
    <scope>NUCLEOTIDE SEQUENCE [LARGE SCALE GENOMIC DNA]</scope>
    <source>
        <strain evidence="2 3">RHB28-C13</strain>
    </source>
</reference>
<dbReference type="Pfam" id="PF00561">
    <property type="entry name" value="Abhydrolase_1"/>
    <property type="match status" value="1"/>
</dbReference>
<dbReference type="Proteomes" id="UP000510927">
    <property type="component" value="Chromosome"/>
</dbReference>
<organism evidence="2 3">
    <name type="scientific">Escherichia fergusonii</name>
    <dbReference type="NCBI Taxonomy" id="564"/>
    <lineage>
        <taxon>Bacteria</taxon>
        <taxon>Pseudomonadati</taxon>
        <taxon>Pseudomonadota</taxon>
        <taxon>Gammaproteobacteria</taxon>
        <taxon>Enterobacterales</taxon>
        <taxon>Enterobacteriaceae</taxon>
        <taxon>Escherichia</taxon>
    </lineage>
</organism>
<dbReference type="PRINTS" id="PR00111">
    <property type="entry name" value="ABHYDROLASE"/>
</dbReference>
<dbReference type="AlphaFoldDB" id="A0A7W3EDI6"/>
<feature type="domain" description="AB hydrolase-1" evidence="1">
    <location>
        <begin position="48"/>
        <end position="270"/>
    </location>
</feature>
<protein>
    <submittedName>
        <fullName evidence="2">Alpha/beta hydrolase</fullName>
    </submittedName>
</protein>
<evidence type="ECO:0000259" key="1">
    <source>
        <dbReference type="Pfam" id="PF00561"/>
    </source>
</evidence>
<dbReference type="InterPro" id="IPR000073">
    <property type="entry name" value="AB_hydrolase_1"/>
</dbReference>
<gene>
    <name evidence="2" type="ORF">HVY52_15270</name>
</gene>
<dbReference type="InterPro" id="IPR050471">
    <property type="entry name" value="AB_hydrolase"/>
</dbReference>
<dbReference type="GO" id="GO:0016787">
    <property type="term" value="F:hydrolase activity"/>
    <property type="evidence" value="ECO:0007669"/>
    <property type="project" value="UniProtKB-KW"/>
</dbReference>
<accession>A0A7W3EDI6</accession>
<dbReference type="InterPro" id="IPR029058">
    <property type="entry name" value="AB_hydrolase_fold"/>
</dbReference>
<name>A0A7W3EDI6_ESCFE</name>
<dbReference type="PANTHER" id="PTHR43433:SF4">
    <property type="entry name" value="NON-HEME CHLOROPEROXIDASE-RELATED"/>
    <property type="match status" value="1"/>
</dbReference>
<keyword evidence="2" id="KW-0378">Hydrolase</keyword>
<sequence>MVNLFKALIIFLFTSLISLSTAATESRPDKFIEANGLKIHYQEEGNGPPLLLIHGGGLTSKSWKGMAAVAAKNFRVIMPDSRGHGLTNNPDGQFSYDLMAEDMAELIKALKLEKPLVMGYSDGGMVVLKLISRYPDLASAAVVGGATHRFASAHYMKGMEVFYGKGAPHQVLTDAYLSQMARDMPEMVTFFQNMHHPEQPEYWRIFLKNIWPMWTTPFSIAEDVKKIQVPVMVIAGDRDEFFTVEEVTELYHLLPKGEMAIIPGSGHAIFQSPDKSTLFYMSTTAFLKQQVAKR</sequence>
<proteinExistence type="predicted"/>
<dbReference type="EMBL" id="CP055675">
    <property type="protein sequence ID" value="QLN01096.1"/>
    <property type="molecule type" value="Genomic_DNA"/>
</dbReference>
<dbReference type="SUPFAM" id="SSF53474">
    <property type="entry name" value="alpha/beta-Hydrolases"/>
    <property type="match status" value="1"/>
</dbReference>
<dbReference type="Gene3D" id="3.40.50.1820">
    <property type="entry name" value="alpha/beta hydrolase"/>
    <property type="match status" value="1"/>
</dbReference>
<evidence type="ECO:0000313" key="2">
    <source>
        <dbReference type="EMBL" id="QLN01096.1"/>
    </source>
</evidence>
<dbReference type="RefSeq" id="WP_046083638.1">
    <property type="nucleotide sequence ID" value="NZ_AP027926.1"/>
</dbReference>